<comment type="caution">
    <text evidence="2">The sequence shown here is derived from an EMBL/GenBank/DDBJ whole genome shotgun (WGS) entry which is preliminary data.</text>
</comment>
<proteinExistence type="predicted"/>
<sequence>MDGFLRALFLEKGFTEDQLDQIEAKDRELRRVGDLAAGASSEDDARAWAEELGLSSRVARSRFVQSWMEARSGSFDAAGGAQPSPRPVATSGDEILTPGHR</sequence>
<protein>
    <submittedName>
        <fullName evidence="2">Uncharacterized protein</fullName>
    </submittedName>
</protein>
<dbReference type="EMBL" id="CAXAMN010005424">
    <property type="protein sequence ID" value="CAK9013680.1"/>
    <property type="molecule type" value="Genomic_DNA"/>
</dbReference>
<accession>A0ABP0JGY3</accession>
<organism evidence="2 3">
    <name type="scientific">Durusdinium trenchii</name>
    <dbReference type="NCBI Taxonomy" id="1381693"/>
    <lineage>
        <taxon>Eukaryota</taxon>
        <taxon>Sar</taxon>
        <taxon>Alveolata</taxon>
        <taxon>Dinophyceae</taxon>
        <taxon>Suessiales</taxon>
        <taxon>Symbiodiniaceae</taxon>
        <taxon>Durusdinium</taxon>
    </lineage>
</organism>
<keyword evidence="3" id="KW-1185">Reference proteome</keyword>
<dbReference type="Proteomes" id="UP001642484">
    <property type="component" value="Unassembled WGS sequence"/>
</dbReference>
<evidence type="ECO:0000256" key="1">
    <source>
        <dbReference type="SAM" id="MobiDB-lite"/>
    </source>
</evidence>
<gene>
    <name evidence="2" type="ORF">CCMP2556_LOCUS11375</name>
</gene>
<reference evidence="2 3" key="1">
    <citation type="submission" date="2024-02" db="EMBL/GenBank/DDBJ databases">
        <authorList>
            <person name="Chen Y."/>
            <person name="Shah S."/>
            <person name="Dougan E. K."/>
            <person name="Thang M."/>
            <person name="Chan C."/>
        </authorList>
    </citation>
    <scope>NUCLEOTIDE SEQUENCE [LARGE SCALE GENOMIC DNA]</scope>
</reference>
<evidence type="ECO:0000313" key="3">
    <source>
        <dbReference type="Proteomes" id="UP001642484"/>
    </source>
</evidence>
<feature type="region of interest" description="Disordered" evidence="1">
    <location>
        <begin position="74"/>
        <end position="101"/>
    </location>
</feature>
<name>A0ABP0JGY3_9DINO</name>
<evidence type="ECO:0000313" key="2">
    <source>
        <dbReference type="EMBL" id="CAK9013680.1"/>
    </source>
</evidence>